<organism evidence="1 2">
    <name type="scientific">Iodidimonas nitroreducens</name>
    <dbReference type="NCBI Taxonomy" id="1236968"/>
    <lineage>
        <taxon>Bacteria</taxon>
        <taxon>Pseudomonadati</taxon>
        <taxon>Pseudomonadota</taxon>
        <taxon>Alphaproteobacteria</taxon>
        <taxon>Iodidimonadales</taxon>
        <taxon>Iodidimonadaceae</taxon>
        <taxon>Iodidimonas</taxon>
    </lineage>
</organism>
<comment type="caution">
    <text evidence="1">The sequence shown here is derived from an EMBL/GenBank/DDBJ whole genome shotgun (WGS) entry which is preliminary data.</text>
</comment>
<dbReference type="Pfam" id="PF06676">
    <property type="entry name" value="DUF1178"/>
    <property type="match status" value="1"/>
</dbReference>
<name>A0A5A7NAN3_9PROT</name>
<sequence>MPDSLHKILLEMRRQVEQNCDYVGDRFAEEARRMHYGETEKRDIYGEASLKDAAELIDEGVDVMPLPGGRGRSDA</sequence>
<dbReference type="Proteomes" id="UP000324996">
    <property type="component" value="Unassembled WGS sequence"/>
</dbReference>
<reference evidence="1 2" key="1">
    <citation type="submission" date="2019-09" db="EMBL/GenBank/DDBJ databases">
        <title>NBRP : Genome information of microbial organism related human and environment.</title>
        <authorList>
            <person name="Hattori M."/>
            <person name="Oshima K."/>
            <person name="Inaba H."/>
            <person name="Suda W."/>
            <person name="Sakamoto M."/>
            <person name="Iino T."/>
            <person name="Kitahara M."/>
            <person name="Oshida Y."/>
            <person name="Iida T."/>
            <person name="Kudo T."/>
            <person name="Itoh T."/>
            <person name="Ohkuma M."/>
        </authorList>
    </citation>
    <scope>NUCLEOTIDE SEQUENCE [LARGE SCALE GENOMIC DNA]</scope>
    <source>
        <strain evidence="1 2">Q-1</strain>
    </source>
</reference>
<proteinExistence type="predicted"/>
<accession>A0A5A7NAN3</accession>
<dbReference type="InterPro" id="IPR009562">
    <property type="entry name" value="DUF1178"/>
</dbReference>
<evidence type="ECO:0008006" key="3">
    <source>
        <dbReference type="Google" id="ProtNLM"/>
    </source>
</evidence>
<evidence type="ECO:0000313" key="2">
    <source>
        <dbReference type="Proteomes" id="UP000324996"/>
    </source>
</evidence>
<evidence type="ECO:0000313" key="1">
    <source>
        <dbReference type="EMBL" id="GER05302.1"/>
    </source>
</evidence>
<keyword evidence="2" id="KW-1185">Reference proteome</keyword>
<dbReference type="AlphaFoldDB" id="A0A5A7NAN3"/>
<gene>
    <name evidence="1" type="ORF">JCM17846_29840</name>
</gene>
<protein>
    <recommendedName>
        <fullName evidence="3">DUF1178 domain-containing protein</fullName>
    </recommendedName>
</protein>
<dbReference type="EMBL" id="BKCN01000021">
    <property type="protein sequence ID" value="GER05302.1"/>
    <property type="molecule type" value="Genomic_DNA"/>
</dbReference>